<evidence type="ECO:0000313" key="1">
    <source>
        <dbReference type="EMBL" id="ANO58138.1"/>
    </source>
</evidence>
<protein>
    <submittedName>
        <fullName evidence="1">Uncharacterized protein</fullName>
    </submittedName>
</protein>
<proteinExistence type="predicted"/>
<accession>A0A1B0Z1R8</accession>
<organism evidence="1">
    <name type="scientific">uncultured Bacteroidota bacterium</name>
    <dbReference type="NCBI Taxonomy" id="152509"/>
    <lineage>
        <taxon>Bacteria</taxon>
        <taxon>Pseudomonadati</taxon>
        <taxon>Bacteroidota</taxon>
        <taxon>environmental samples</taxon>
    </lineage>
</organism>
<dbReference type="EMBL" id="KT997799">
    <property type="protein sequence ID" value="ANO58138.1"/>
    <property type="molecule type" value="Genomic_DNA"/>
</dbReference>
<reference evidence="1" key="1">
    <citation type="submission" date="2015-11" db="EMBL/GenBank/DDBJ databases">
        <title>Genomes of Abundant and Widespread Viruses from the Deep Ocean.</title>
        <authorList>
            <person name="Mizuno C.M."/>
            <person name="Ghai R."/>
            <person name="Saghai A."/>
            <person name="Lopez-Garcia P."/>
            <person name="Rodriguez-Valera F."/>
        </authorList>
    </citation>
    <scope>NUCLEOTIDE SEQUENCE</scope>
</reference>
<sequence>MALQKNIDTKGITLSNCYVRINSVEADRQNEDSDWSLKVVVSVYKDAAARNAKESGSNVVGSGATLLPVHKGVEFKFPYDPESEQGDLIALAYDKLKTHEDFSGASDV</sequence>
<dbReference type="AlphaFoldDB" id="A0A1B0Z1R8"/>
<name>A0A1B0Z1R8_9BACT</name>